<keyword evidence="2" id="KW-1185">Reference proteome</keyword>
<reference evidence="2" key="1">
    <citation type="journal article" date="2019" name="Int. J. Syst. Evol. Microbiol.">
        <title>The Global Catalogue of Microorganisms (GCM) 10K type strain sequencing project: providing services to taxonomists for standard genome sequencing and annotation.</title>
        <authorList>
            <consortium name="The Broad Institute Genomics Platform"/>
            <consortium name="The Broad Institute Genome Sequencing Center for Infectious Disease"/>
            <person name="Wu L."/>
            <person name="Ma J."/>
        </authorList>
    </citation>
    <scope>NUCLEOTIDE SEQUENCE [LARGE SCALE GENOMIC DNA]</scope>
    <source>
        <strain evidence="2">CGMCC 1.3685</strain>
    </source>
</reference>
<dbReference type="Proteomes" id="UP000606115">
    <property type="component" value="Unassembled WGS sequence"/>
</dbReference>
<organism evidence="1 2">
    <name type="scientific">Glutamicibacter ardleyensis</name>
    <dbReference type="NCBI Taxonomy" id="225894"/>
    <lineage>
        <taxon>Bacteria</taxon>
        <taxon>Bacillati</taxon>
        <taxon>Actinomycetota</taxon>
        <taxon>Actinomycetes</taxon>
        <taxon>Micrococcales</taxon>
        <taxon>Micrococcaceae</taxon>
        <taxon>Glutamicibacter</taxon>
    </lineage>
</organism>
<comment type="caution">
    <text evidence="1">The sequence shown here is derived from an EMBL/GenBank/DDBJ whole genome shotgun (WGS) entry which is preliminary data.</text>
</comment>
<dbReference type="GeneID" id="303305102"/>
<protein>
    <recommendedName>
        <fullName evidence="3">Lipoprotein</fullName>
    </recommendedName>
</protein>
<gene>
    <name evidence="1" type="ORF">GCM10007173_27580</name>
</gene>
<dbReference type="EMBL" id="BMKX01000007">
    <property type="protein sequence ID" value="GGJ67243.1"/>
    <property type="molecule type" value="Genomic_DNA"/>
</dbReference>
<proteinExistence type="predicted"/>
<sequence length="175" mass="17712">MAADGSFQKRLQSHKATLTSGAGILGLALCAGLISGCTAIDNYSGDTCDGEKPVASLEEAGRALVTAVYAGDLDGVCRVTAAPADGHPPSDQMVAATKVILQEQGITPDDLKITVGEQLGSGILVMLSDGSADPAQSIELFGTAVRAEGFTIGLPPQVYPTEPSHPASQSASVTD</sequence>
<dbReference type="RefSeq" id="WP_188686308.1">
    <property type="nucleotide sequence ID" value="NZ_BMKX01000007.1"/>
</dbReference>
<evidence type="ECO:0008006" key="3">
    <source>
        <dbReference type="Google" id="ProtNLM"/>
    </source>
</evidence>
<name>A0ABQ2DPW7_9MICC</name>
<evidence type="ECO:0000313" key="1">
    <source>
        <dbReference type="EMBL" id="GGJ67243.1"/>
    </source>
</evidence>
<accession>A0ABQ2DPW7</accession>
<evidence type="ECO:0000313" key="2">
    <source>
        <dbReference type="Proteomes" id="UP000606115"/>
    </source>
</evidence>